<dbReference type="InterPro" id="IPR011706">
    <property type="entry name" value="Cu-oxidase_C"/>
</dbReference>
<feature type="domain" description="Plastocyanin-like" evidence="8">
    <location>
        <begin position="33"/>
        <end position="142"/>
    </location>
</feature>
<proteinExistence type="inferred from homology"/>
<feature type="non-terminal residue" evidence="9">
    <location>
        <position position="1"/>
    </location>
</feature>
<feature type="non-terminal residue" evidence="9">
    <location>
        <position position="536"/>
    </location>
</feature>
<dbReference type="InterPro" id="IPR002355">
    <property type="entry name" value="Cu_oxidase_Cu_BS"/>
</dbReference>
<evidence type="ECO:0000256" key="3">
    <source>
        <dbReference type="ARBA" id="ARBA00023002"/>
    </source>
</evidence>
<dbReference type="InterPro" id="IPR001117">
    <property type="entry name" value="Cu-oxidase_2nd"/>
</dbReference>
<dbReference type="PROSITE" id="PS00079">
    <property type="entry name" value="MULTICOPPER_OXIDASE1"/>
    <property type="match status" value="1"/>
</dbReference>
<evidence type="ECO:0000259" key="6">
    <source>
        <dbReference type="Pfam" id="PF00394"/>
    </source>
</evidence>
<dbReference type="Gene3D" id="2.60.40.420">
    <property type="entry name" value="Cupredoxins - blue copper proteins"/>
    <property type="match status" value="3"/>
</dbReference>
<feature type="signal peptide" evidence="5">
    <location>
        <begin position="1"/>
        <end position="16"/>
    </location>
</feature>
<feature type="chain" id="PRO_5020338129" evidence="5">
    <location>
        <begin position="17"/>
        <end position="536"/>
    </location>
</feature>
<dbReference type="Pfam" id="PF00394">
    <property type="entry name" value="Cu-oxidase"/>
    <property type="match status" value="1"/>
</dbReference>
<dbReference type="AlphaFoldDB" id="A0A4P9Y279"/>
<dbReference type="Pfam" id="PF07732">
    <property type="entry name" value="Cu-oxidase_3"/>
    <property type="match status" value="1"/>
</dbReference>
<dbReference type="OrthoDB" id="2121828at2759"/>
<gene>
    <name evidence="9" type="ORF">BJ684DRAFT_1547</name>
</gene>
<accession>A0A4P9Y279</accession>
<dbReference type="InterPro" id="IPR045087">
    <property type="entry name" value="Cu-oxidase_fam"/>
</dbReference>
<dbReference type="InterPro" id="IPR033138">
    <property type="entry name" value="Cu_oxidase_CS"/>
</dbReference>
<sequence>LLFILPLSIAVESANARYTPVTVRTNLTLSSGIWNGDCYKKSGLLVNGGSPGPPIIATEGDIVIVRVTNGHTKGITIHFHGVAQRGTPFADGVPGISQLSILPGEIYEYRWRADNSGTYFYHAHTRFDASSVHGALIIHDPKEYLRYDDDRILLLNDYWHKNDEKLYDSILNKPVVWVGQPQAILLNGRAQESHGSSYSSIASSVSFPTTGCGYSTIPVAQGNTYRLRVINAGALSYISLKIDGHSMALVEADGYRTTPISVNHLQIGPGQRYSVLLKADQEISSYWIRLSAIWDNSDAKIGGAGLLTYDGAMDITTAPPPIDTSASLHHPDWILPQVHADSGGPIMPTKADDVLTLTLSPLIRGNSTEKHMVNNVSYIDRGSLMGTSLLDMAYREIDASRSANALLKPIPSLSIYPKGTVLDVIIQLDAKSCLDTHPWHLHGHSFWDIGQGPGLYTETAGAKAMPFSPVHRDTSIVYSQKDLDGANGCGWRRIRVKLDNPGIWPLHCHVHAHMVMGMMWLVGVGLDDLPPRAPLP</sequence>
<dbReference type="FunFam" id="2.60.40.420:FF:000045">
    <property type="entry name" value="Laccase 2"/>
    <property type="match status" value="1"/>
</dbReference>
<comment type="similarity">
    <text evidence="1">Belongs to the multicopper oxidase family.</text>
</comment>
<dbReference type="Proteomes" id="UP000267251">
    <property type="component" value="Unassembled WGS sequence"/>
</dbReference>
<dbReference type="InterPro" id="IPR008972">
    <property type="entry name" value="Cupredoxin"/>
</dbReference>
<evidence type="ECO:0000256" key="2">
    <source>
        <dbReference type="ARBA" id="ARBA00022723"/>
    </source>
</evidence>
<dbReference type="InterPro" id="IPR011707">
    <property type="entry name" value="Cu-oxidase-like_N"/>
</dbReference>
<feature type="domain" description="Plastocyanin-like" evidence="7">
    <location>
        <begin position="413"/>
        <end position="521"/>
    </location>
</feature>
<evidence type="ECO:0000259" key="8">
    <source>
        <dbReference type="Pfam" id="PF07732"/>
    </source>
</evidence>
<evidence type="ECO:0000259" key="7">
    <source>
        <dbReference type="Pfam" id="PF07731"/>
    </source>
</evidence>
<protein>
    <submittedName>
        <fullName evidence="9">Cupredoxin</fullName>
    </submittedName>
</protein>
<dbReference type="EMBL" id="KZ988142">
    <property type="protein sequence ID" value="RKP12986.1"/>
    <property type="molecule type" value="Genomic_DNA"/>
</dbReference>
<evidence type="ECO:0000256" key="1">
    <source>
        <dbReference type="ARBA" id="ARBA00010609"/>
    </source>
</evidence>
<reference evidence="10" key="1">
    <citation type="journal article" date="2018" name="Nat. Microbiol.">
        <title>Leveraging single-cell genomics to expand the fungal tree of life.</title>
        <authorList>
            <person name="Ahrendt S.R."/>
            <person name="Quandt C.A."/>
            <person name="Ciobanu D."/>
            <person name="Clum A."/>
            <person name="Salamov A."/>
            <person name="Andreopoulos B."/>
            <person name="Cheng J.F."/>
            <person name="Woyke T."/>
            <person name="Pelin A."/>
            <person name="Henrissat B."/>
            <person name="Reynolds N.K."/>
            <person name="Benny G.L."/>
            <person name="Smith M.E."/>
            <person name="James T.Y."/>
            <person name="Grigoriev I.V."/>
        </authorList>
    </citation>
    <scope>NUCLEOTIDE SEQUENCE [LARGE SCALE GENOMIC DNA]</scope>
</reference>
<dbReference type="GO" id="GO:0005507">
    <property type="term" value="F:copper ion binding"/>
    <property type="evidence" value="ECO:0007669"/>
    <property type="project" value="InterPro"/>
</dbReference>
<organism evidence="9 10">
    <name type="scientific">Piptocephalis cylindrospora</name>
    <dbReference type="NCBI Taxonomy" id="1907219"/>
    <lineage>
        <taxon>Eukaryota</taxon>
        <taxon>Fungi</taxon>
        <taxon>Fungi incertae sedis</taxon>
        <taxon>Zoopagomycota</taxon>
        <taxon>Zoopagomycotina</taxon>
        <taxon>Zoopagomycetes</taxon>
        <taxon>Zoopagales</taxon>
        <taxon>Piptocephalidaceae</taxon>
        <taxon>Piptocephalis</taxon>
    </lineage>
</organism>
<dbReference type="GO" id="GO:0016491">
    <property type="term" value="F:oxidoreductase activity"/>
    <property type="evidence" value="ECO:0007669"/>
    <property type="project" value="UniProtKB-KW"/>
</dbReference>
<dbReference type="PANTHER" id="PTHR11709">
    <property type="entry name" value="MULTI-COPPER OXIDASE"/>
    <property type="match status" value="1"/>
</dbReference>
<keyword evidence="4" id="KW-0186">Copper</keyword>
<keyword evidence="3" id="KW-0560">Oxidoreductase</keyword>
<dbReference type="Pfam" id="PF07731">
    <property type="entry name" value="Cu-oxidase_2"/>
    <property type="match status" value="1"/>
</dbReference>
<dbReference type="PANTHER" id="PTHR11709:SF394">
    <property type="entry name" value="FI03373P-RELATED"/>
    <property type="match status" value="1"/>
</dbReference>
<keyword evidence="5" id="KW-0732">Signal</keyword>
<dbReference type="PROSITE" id="PS00080">
    <property type="entry name" value="MULTICOPPER_OXIDASE2"/>
    <property type="match status" value="1"/>
</dbReference>
<evidence type="ECO:0000256" key="4">
    <source>
        <dbReference type="ARBA" id="ARBA00023008"/>
    </source>
</evidence>
<keyword evidence="2" id="KW-0479">Metal-binding</keyword>
<evidence type="ECO:0000256" key="5">
    <source>
        <dbReference type="SAM" id="SignalP"/>
    </source>
</evidence>
<name>A0A4P9Y279_9FUNG</name>
<evidence type="ECO:0000313" key="10">
    <source>
        <dbReference type="Proteomes" id="UP000267251"/>
    </source>
</evidence>
<keyword evidence="10" id="KW-1185">Reference proteome</keyword>
<feature type="domain" description="Plastocyanin-like" evidence="6">
    <location>
        <begin position="150"/>
        <end position="295"/>
    </location>
</feature>
<evidence type="ECO:0000313" key="9">
    <source>
        <dbReference type="EMBL" id="RKP12986.1"/>
    </source>
</evidence>
<dbReference type="SUPFAM" id="SSF49503">
    <property type="entry name" value="Cupredoxins"/>
    <property type="match status" value="3"/>
</dbReference>